<evidence type="ECO:0000259" key="2">
    <source>
        <dbReference type="PROSITE" id="PS50013"/>
    </source>
</evidence>
<dbReference type="FunFam" id="1.10.340.70:FF:000001">
    <property type="entry name" value="Retrovirus-related Pol polyprotein from transposon gypsy-like Protein"/>
    <property type="match status" value="1"/>
</dbReference>
<dbReference type="Pfam" id="PF00665">
    <property type="entry name" value="rve"/>
    <property type="match status" value="1"/>
</dbReference>
<dbReference type="InterPro" id="IPR000953">
    <property type="entry name" value="Chromo/chromo_shadow_dom"/>
</dbReference>
<dbReference type="Proteomes" id="UP001186944">
    <property type="component" value="Unassembled WGS sequence"/>
</dbReference>
<dbReference type="PROSITE" id="PS50994">
    <property type="entry name" value="INTEGRASE"/>
    <property type="match status" value="1"/>
</dbReference>
<dbReference type="Gene3D" id="3.30.420.10">
    <property type="entry name" value="Ribonuclease H-like superfamily/Ribonuclease H"/>
    <property type="match status" value="1"/>
</dbReference>
<dbReference type="Pfam" id="PF17921">
    <property type="entry name" value="Integrase_H2C2"/>
    <property type="match status" value="1"/>
</dbReference>
<feature type="compositionally biased region" description="Polar residues" evidence="1">
    <location>
        <begin position="437"/>
        <end position="466"/>
    </location>
</feature>
<organism evidence="4 5">
    <name type="scientific">Pinctada imbricata</name>
    <name type="common">Atlantic pearl-oyster</name>
    <name type="synonym">Pinctada martensii</name>
    <dbReference type="NCBI Taxonomy" id="66713"/>
    <lineage>
        <taxon>Eukaryota</taxon>
        <taxon>Metazoa</taxon>
        <taxon>Spiralia</taxon>
        <taxon>Lophotrochozoa</taxon>
        <taxon>Mollusca</taxon>
        <taxon>Bivalvia</taxon>
        <taxon>Autobranchia</taxon>
        <taxon>Pteriomorphia</taxon>
        <taxon>Pterioida</taxon>
        <taxon>Pterioidea</taxon>
        <taxon>Pteriidae</taxon>
        <taxon>Pinctada</taxon>
    </lineage>
</organism>
<gene>
    <name evidence="4" type="ORF">FSP39_008811</name>
</gene>
<proteinExistence type="predicted"/>
<feature type="domain" description="Chromo" evidence="2">
    <location>
        <begin position="458"/>
        <end position="493"/>
    </location>
</feature>
<dbReference type="EMBL" id="VSWD01000007">
    <property type="protein sequence ID" value="KAK3097343.1"/>
    <property type="molecule type" value="Genomic_DNA"/>
</dbReference>
<evidence type="ECO:0000256" key="1">
    <source>
        <dbReference type="SAM" id="MobiDB-lite"/>
    </source>
</evidence>
<dbReference type="InterPro" id="IPR036397">
    <property type="entry name" value="RNaseH_sf"/>
</dbReference>
<dbReference type="InterPro" id="IPR016197">
    <property type="entry name" value="Chromo-like_dom_sf"/>
</dbReference>
<evidence type="ECO:0000313" key="5">
    <source>
        <dbReference type="Proteomes" id="UP001186944"/>
    </source>
</evidence>
<dbReference type="PROSITE" id="PS50013">
    <property type="entry name" value="CHROMO_2"/>
    <property type="match status" value="1"/>
</dbReference>
<dbReference type="Gene3D" id="1.10.340.70">
    <property type="match status" value="1"/>
</dbReference>
<dbReference type="InterPro" id="IPR022048">
    <property type="entry name" value="Envelope_fusion-like"/>
</dbReference>
<reference evidence="4" key="1">
    <citation type="submission" date="2019-08" db="EMBL/GenBank/DDBJ databases">
        <title>The improved chromosome-level genome for the pearl oyster Pinctada fucata martensii using PacBio sequencing and Hi-C.</title>
        <authorList>
            <person name="Zheng Z."/>
        </authorList>
    </citation>
    <scope>NUCLEOTIDE SEQUENCE</scope>
    <source>
        <strain evidence="4">ZZ-2019</strain>
        <tissue evidence="4">Adductor muscle</tissue>
    </source>
</reference>
<dbReference type="InterPro" id="IPR001584">
    <property type="entry name" value="Integrase_cat-core"/>
</dbReference>
<dbReference type="PANTHER" id="PTHR37984:SF5">
    <property type="entry name" value="PROTEIN NYNRIN-LIKE"/>
    <property type="match status" value="1"/>
</dbReference>
<name>A0AA88Y3E0_PINIB</name>
<dbReference type="InterPro" id="IPR041588">
    <property type="entry name" value="Integrase_H2C2"/>
</dbReference>
<comment type="caution">
    <text evidence="4">The sequence shown here is derived from an EMBL/GenBank/DDBJ whole genome shotgun (WGS) entry which is preliminary data.</text>
</comment>
<dbReference type="GO" id="GO:0003676">
    <property type="term" value="F:nucleic acid binding"/>
    <property type="evidence" value="ECO:0007669"/>
    <property type="project" value="InterPro"/>
</dbReference>
<sequence length="862" mass="99015">MYTYLKQGTVPTSKTERDKLISESNYYVLLDDVLYHFYQQRSKKVAEVQPILKQLAVPRCLREDVLRSYHDCLAGGCHLGLDRTYKAIQLKYFWPGMYQNVADYIRSCDACQHAKKSTNPTRAPLVNMPVEDTFSRLHMDILGPLTTSDEGYKYILLVVDSFSKFPEAFPLKTQESKEIANVLFSEIFSRYGAPRVIVSDRGQNFLSKLVTAVCEIFQVTRHYTSAYHPQTNATCERMNSTIAQCLRTYINPEQTNWPKLLPGILMALRMSPSTQSSDLSPYHLVFGKEMNLPFDASLIPRDGLNKDAKSHVSDLMSHLKVVKDIARKNIKKAQERQKKQYDRKTNTKDFHIGQFVMLHTTRVPKGLSPKLQNPWEGPFYIVDKGPNNTYKIRRASNHKELKSFIHVNRLKPYNCPSNRPSLDPPPRDQPITDTHLPPSQQDGPDQNSPHNSTSDTQTPTNQTSTIRYDKGKKLFRVKWVGHSERTWEPEENLPASMVRHFHITKTQRGTARTPGFRNTFFVMCLLSVLCFASTSEVSMVQRLNYGILFEPVNQLYLGQEYWAHTFEIPLPKKVYYHHSLICNAPQCKHKQHILSTLNSLRMETEANVNATVREIHSLIPRTRFLEPKTYIGSSRSRRGLFDFIGDISKSLFGTATSDDVNTLKRHMEILNKNNKKVVKAMAMQEKHLSSFISTVNHRFDNVMSAVHENHKDTVALTSLLHTSIDALEHEMIILEELILKQTNASSQLKLSLEHLKLGIHDLVKGKLSPFLITTNAIKSSIRQVQTIINEKFPHFHIIHKDPLYYFSYGDFLFSRSRSKLYLLLKIPISPFLKPLTVYNIYSFPVPINSTSKHATQLMDLPT</sequence>
<dbReference type="CDD" id="cd00024">
    <property type="entry name" value="CD_CSD"/>
    <property type="match status" value="1"/>
</dbReference>
<evidence type="ECO:0000259" key="3">
    <source>
        <dbReference type="PROSITE" id="PS50994"/>
    </source>
</evidence>
<dbReference type="AlphaFoldDB" id="A0AA88Y3E0"/>
<dbReference type="FunFam" id="3.30.420.10:FF:000032">
    <property type="entry name" value="Retrovirus-related Pol polyprotein from transposon 297-like Protein"/>
    <property type="match status" value="1"/>
</dbReference>
<dbReference type="Gene3D" id="2.40.50.40">
    <property type="match status" value="1"/>
</dbReference>
<dbReference type="GO" id="GO:0015074">
    <property type="term" value="P:DNA integration"/>
    <property type="evidence" value="ECO:0007669"/>
    <property type="project" value="InterPro"/>
</dbReference>
<dbReference type="SUPFAM" id="SSF53098">
    <property type="entry name" value="Ribonuclease H-like"/>
    <property type="match status" value="1"/>
</dbReference>
<dbReference type="InterPro" id="IPR012337">
    <property type="entry name" value="RNaseH-like_sf"/>
</dbReference>
<dbReference type="PANTHER" id="PTHR37984">
    <property type="entry name" value="PROTEIN CBG26694"/>
    <property type="match status" value="1"/>
</dbReference>
<accession>A0AA88Y3E0</accession>
<feature type="region of interest" description="Disordered" evidence="1">
    <location>
        <begin position="412"/>
        <end position="467"/>
    </location>
</feature>
<protein>
    <submittedName>
        <fullName evidence="4">Uncharacterized protein</fullName>
    </submittedName>
</protein>
<dbReference type="InterPro" id="IPR050951">
    <property type="entry name" value="Retrovirus_Pol_polyprotein"/>
</dbReference>
<feature type="domain" description="Integrase catalytic" evidence="3">
    <location>
        <begin position="125"/>
        <end position="289"/>
    </location>
</feature>
<dbReference type="SUPFAM" id="SSF54160">
    <property type="entry name" value="Chromo domain-like"/>
    <property type="match status" value="1"/>
</dbReference>
<keyword evidence="5" id="KW-1185">Reference proteome</keyword>
<dbReference type="Pfam" id="PF12259">
    <property type="entry name" value="Baculo_F"/>
    <property type="match status" value="1"/>
</dbReference>
<evidence type="ECO:0000313" key="4">
    <source>
        <dbReference type="EMBL" id="KAK3097343.1"/>
    </source>
</evidence>